<accession>A0A1T5IQX0</accession>
<gene>
    <name evidence="6" type="ORF">SAMN06296058_0172</name>
</gene>
<evidence type="ECO:0000313" key="7">
    <source>
        <dbReference type="Proteomes" id="UP000190341"/>
    </source>
</evidence>
<dbReference type="PANTHER" id="PTHR11705:SF145">
    <property type="entry name" value="PEPTIDASE M14 CARBOXYPEPTIDASE A DOMAIN-CONTAINING PROTEIN"/>
    <property type="match status" value="1"/>
</dbReference>
<feature type="signal peptide" evidence="4">
    <location>
        <begin position="1"/>
        <end position="27"/>
    </location>
</feature>
<evidence type="ECO:0000256" key="2">
    <source>
        <dbReference type="ARBA" id="ARBA00005988"/>
    </source>
</evidence>
<keyword evidence="4" id="KW-0732">Signal</keyword>
<dbReference type="STRING" id="428993.SAMN06296058_0172"/>
<evidence type="ECO:0000256" key="1">
    <source>
        <dbReference type="ARBA" id="ARBA00001947"/>
    </source>
</evidence>
<dbReference type="PANTHER" id="PTHR11705">
    <property type="entry name" value="PROTEASE FAMILY M14 CARBOXYPEPTIDASE A,B"/>
    <property type="match status" value="1"/>
</dbReference>
<dbReference type="AlphaFoldDB" id="A0A1T5IQX0"/>
<feature type="chain" id="PRO_5012504718" evidence="4">
    <location>
        <begin position="28"/>
        <end position="604"/>
    </location>
</feature>
<keyword evidence="6" id="KW-0378">Hydrolase</keyword>
<reference evidence="6 7" key="1">
    <citation type="submission" date="2017-02" db="EMBL/GenBank/DDBJ databases">
        <authorList>
            <person name="Peterson S.W."/>
        </authorList>
    </citation>
    <scope>NUCLEOTIDE SEQUENCE [LARGE SCALE GENOMIC DNA]</scope>
    <source>
        <strain evidence="6 7">P15</strain>
    </source>
</reference>
<sequence length="604" mass="66843">MRSFHLHESAPMLRPLCAALLIAGAHAAFTLPAHAQAAPTAGLTTLSEQSGFLRTGRYDEVIALCNRYAKAYPKAVRCIDFGTTPEGRPMKALVVSTSGALTADQARRRKLPVVVIQGGIHAGEIDGKDAGFLALREVLAGQAAAGALDKQVWVFVPVFNVDGHERFGAWNRPNQRGPEEMGWRVTAQNFNLNRDYVKADAPEMQAMLRLVQDWNPLVYVDLHATDGAQFEHDISIQVEPVHAGDANLRGAGVALRDGVIADLAKQGSLPLPYYPSFVVGDDPSSGFEDSVAPPRFSHGYFQWRNRIGMLVETHSWKEYPVRVRITRNTIVSVLDQVAAHGQQWLALAEQADVDAAKLGGQPVALNWAASDKSHPVQFRGYAYTRTPSDVSGALMTRYDEKTPQIWTVPMRDDIQPALTVPAPAAGYVVPAAHAVWVGEKLRQHGIEFRRITAHPHSSVQSFRASKTQFAAQPVETHQRLTLEGAWSTDTRDLPAGSLFVPIAQAKSRLVMALLEPQAPDSLAAWGEFNAAFERKEYMEDYVAEDVARQMLNDPAIKARFDEKLKTDPAFAKDPNARLEFFYRLHPSWDERFNLYPVYRVDQAL</sequence>
<keyword evidence="6" id="KW-0121">Carboxypeptidase</keyword>
<dbReference type="GO" id="GO:0005615">
    <property type="term" value="C:extracellular space"/>
    <property type="evidence" value="ECO:0007669"/>
    <property type="project" value="TreeGrafter"/>
</dbReference>
<comment type="similarity">
    <text evidence="2 3">Belongs to the peptidase M14 family.</text>
</comment>
<dbReference type="GO" id="GO:0006508">
    <property type="term" value="P:proteolysis"/>
    <property type="evidence" value="ECO:0007669"/>
    <property type="project" value="InterPro"/>
</dbReference>
<keyword evidence="6" id="KW-0645">Protease</keyword>
<dbReference type="Pfam" id="PF00246">
    <property type="entry name" value="Peptidase_M14"/>
    <property type="match status" value="1"/>
</dbReference>
<dbReference type="SUPFAM" id="SSF53187">
    <property type="entry name" value="Zn-dependent exopeptidases"/>
    <property type="match status" value="1"/>
</dbReference>
<dbReference type="SMART" id="SM00631">
    <property type="entry name" value="Zn_pept"/>
    <property type="match status" value="1"/>
</dbReference>
<feature type="active site" description="Proton donor/acceptor" evidence="3">
    <location>
        <position position="312"/>
    </location>
</feature>
<protein>
    <submittedName>
        <fullName evidence="6">Zinc carboxypeptidase</fullName>
    </submittedName>
</protein>
<dbReference type="GO" id="GO:0004181">
    <property type="term" value="F:metallocarboxypeptidase activity"/>
    <property type="evidence" value="ECO:0007669"/>
    <property type="project" value="InterPro"/>
</dbReference>
<evidence type="ECO:0000256" key="3">
    <source>
        <dbReference type="PROSITE-ProRule" id="PRU01379"/>
    </source>
</evidence>
<dbReference type="PROSITE" id="PS52035">
    <property type="entry name" value="PEPTIDASE_M14"/>
    <property type="match status" value="1"/>
</dbReference>
<dbReference type="Gene3D" id="3.40.630.10">
    <property type="entry name" value="Zn peptidases"/>
    <property type="match status" value="1"/>
</dbReference>
<name>A0A1T5IQX0_9GAMM</name>
<evidence type="ECO:0000256" key="4">
    <source>
        <dbReference type="SAM" id="SignalP"/>
    </source>
</evidence>
<dbReference type="Proteomes" id="UP000190341">
    <property type="component" value="Unassembled WGS sequence"/>
</dbReference>
<dbReference type="FunFam" id="3.40.630.10:FF:000092">
    <property type="entry name" value="Peptidase M14"/>
    <property type="match status" value="1"/>
</dbReference>
<dbReference type="EMBL" id="FUZV01000001">
    <property type="protein sequence ID" value="SKC41577.1"/>
    <property type="molecule type" value="Genomic_DNA"/>
</dbReference>
<keyword evidence="7" id="KW-1185">Reference proteome</keyword>
<dbReference type="GO" id="GO:0008270">
    <property type="term" value="F:zinc ion binding"/>
    <property type="evidence" value="ECO:0007669"/>
    <property type="project" value="InterPro"/>
</dbReference>
<dbReference type="InterPro" id="IPR000834">
    <property type="entry name" value="Peptidase_M14"/>
</dbReference>
<proteinExistence type="inferred from homology"/>
<organism evidence="6 7">
    <name type="scientific">Pseudoxanthomonas indica</name>
    <dbReference type="NCBI Taxonomy" id="428993"/>
    <lineage>
        <taxon>Bacteria</taxon>
        <taxon>Pseudomonadati</taxon>
        <taxon>Pseudomonadota</taxon>
        <taxon>Gammaproteobacteria</taxon>
        <taxon>Lysobacterales</taxon>
        <taxon>Lysobacteraceae</taxon>
        <taxon>Pseudoxanthomonas</taxon>
    </lineage>
</organism>
<comment type="cofactor">
    <cofactor evidence="1">
        <name>Zn(2+)</name>
        <dbReference type="ChEBI" id="CHEBI:29105"/>
    </cofactor>
</comment>
<feature type="domain" description="Peptidase M14" evidence="5">
    <location>
        <begin position="54"/>
        <end position="337"/>
    </location>
</feature>
<evidence type="ECO:0000313" key="6">
    <source>
        <dbReference type="EMBL" id="SKC41577.1"/>
    </source>
</evidence>
<evidence type="ECO:0000259" key="5">
    <source>
        <dbReference type="PROSITE" id="PS52035"/>
    </source>
</evidence>